<evidence type="ECO:0000256" key="7">
    <source>
        <dbReference type="SAM" id="Phobius"/>
    </source>
</evidence>
<dbReference type="OrthoDB" id="27095at2759"/>
<evidence type="ECO:0000256" key="2">
    <source>
        <dbReference type="ARBA" id="ARBA00022692"/>
    </source>
</evidence>
<dbReference type="STRING" id="576137.A0A1L7WMR1"/>
<evidence type="ECO:0000256" key="4">
    <source>
        <dbReference type="ARBA" id="ARBA00022989"/>
    </source>
</evidence>
<dbReference type="InterPro" id="IPR039163">
    <property type="entry name" value="EMC7"/>
</dbReference>
<feature type="chain" id="PRO_5012159788" description="ER membrane protein complex subunit 7 beta-sandwich domain-containing protein" evidence="8">
    <location>
        <begin position="18"/>
        <end position="247"/>
    </location>
</feature>
<feature type="compositionally biased region" description="Basic and acidic residues" evidence="6">
    <location>
        <begin position="231"/>
        <end position="247"/>
    </location>
</feature>
<keyword evidence="11" id="KW-1185">Reference proteome</keyword>
<dbReference type="GO" id="GO:0072546">
    <property type="term" value="C:EMC complex"/>
    <property type="evidence" value="ECO:0007669"/>
    <property type="project" value="TreeGrafter"/>
</dbReference>
<gene>
    <name evidence="10" type="ORF">PAC_03945</name>
</gene>
<keyword evidence="3 8" id="KW-0732">Signal</keyword>
<evidence type="ECO:0000313" key="10">
    <source>
        <dbReference type="EMBL" id="CZR54062.1"/>
    </source>
</evidence>
<keyword evidence="2 7" id="KW-0812">Transmembrane</keyword>
<name>A0A1L7WMR1_9HELO</name>
<feature type="domain" description="ER membrane protein complex subunit 7 beta-sandwich" evidence="9">
    <location>
        <begin position="32"/>
        <end position="170"/>
    </location>
</feature>
<feature type="signal peptide" evidence="8">
    <location>
        <begin position="1"/>
        <end position="17"/>
    </location>
</feature>
<evidence type="ECO:0000256" key="8">
    <source>
        <dbReference type="SAM" id="SignalP"/>
    </source>
</evidence>
<dbReference type="PANTHER" id="PTHR13605">
    <property type="entry name" value="ER MEMBRANE PROTEIN COMPLEX SUBUNIT 7"/>
    <property type="match status" value="1"/>
</dbReference>
<dbReference type="Proteomes" id="UP000184330">
    <property type="component" value="Unassembled WGS sequence"/>
</dbReference>
<dbReference type="AlphaFoldDB" id="A0A1L7WMR1"/>
<keyword evidence="4 7" id="KW-1133">Transmembrane helix</keyword>
<feature type="transmembrane region" description="Helical" evidence="7">
    <location>
        <begin position="167"/>
        <end position="185"/>
    </location>
</feature>
<organism evidence="10 11">
    <name type="scientific">Phialocephala subalpina</name>
    <dbReference type="NCBI Taxonomy" id="576137"/>
    <lineage>
        <taxon>Eukaryota</taxon>
        <taxon>Fungi</taxon>
        <taxon>Dikarya</taxon>
        <taxon>Ascomycota</taxon>
        <taxon>Pezizomycotina</taxon>
        <taxon>Leotiomycetes</taxon>
        <taxon>Helotiales</taxon>
        <taxon>Mollisiaceae</taxon>
        <taxon>Phialocephala</taxon>
        <taxon>Phialocephala fortinii species complex</taxon>
    </lineage>
</organism>
<accession>A0A1L7WMR1</accession>
<evidence type="ECO:0000313" key="11">
    <source>
        <dbReference type="Proteomes" id="UP000184330"/>
    </source>
</evidence>
<feature type="region of interest" description="Disordered" evidence="6">
    <location>
        <begin position="195"/>
        <end position="214"/>
    </location>
</feature>
<protein>
    <recommendedName>
        <fullName evidence="9">ER membrane protein complex subunit 7 beta-sandwich domain-containing protein</fullName>
    </recommendedName>
</protein>
<comment type="subcellular location">
    <subcellularLocation>
        <location evidence="1">Membrane</location>
        <topology evidence="1">Single-pass membrane protein</topology>
    </subcellularLocation>
</comment>
<dbReference type="EMBL" id="FJOG01000004">
    <property type="protein sequence ID" value="CZR54062.1"/>
    <property type="molecule type" value="Genomic_DNA"/>
</dbReference>
<dbReference type="InterPro" id="IPR019008">
    <property type="entry name" value="Beta_sandwich_EMC7"/>
</dbReference>
<evidence type="ECO:0000256" key="3">
    <source>
        <dbReference type="ARBA" id="ARBA00022729"/>
    </source>
</evidence>
<dbReference type="PANTHER" id="PTHR13605:SF4">
    <property type="entry name" value="ER MEMBRANE PROTEIN COMPLEX SUBUNIT 7"/>
    <property type="match status" value="1"/>
</dbReference>
<reference evidence="10 11" key="1">
    <citation type="submission" date="2016-03" db="EMBL/GenBank/DDBJ databases">
        <authorList>
            <person name="Ploux O."/>
        </authorList>
    </citation>
    <scope>NUCLEOTIDE SEQUENCE [LARGE SCALE GENOMIC DNA]</scope>
    <source>
        <strain evidence="10 11">UAMH 11012</strain>
    </source>
</reference>
<proteinExistence type="predicted"/>
<sequence>MRPSLLSSLILLPVALTTHLRINVPSTPQLQQPSTLPPSTHATLTTLSHHYSVPLTVSNTFEFRNVTSGSYLLDVHCHTYSFLPLRVDVHEGIKLKEGGAGVEDVSEVMVWGTFRGNEWANKGEAVTVKEVEGKVGVWGFEVKPKGGKEYYIERAGFSPLSLLKNPMILIAGVSMILVFGMPYIMDNMDPEMKAEFEERQKSSPLSGGAQANPLQSFDPAAWLAGAPSTGAKDKKEDKAPVERGVTR</sequence>
<feature type="region of interest" description="Disordered" evidence="6">
    <location>
        <begin position="221"/>
        <end position="247"/>
    </location>
</feature>
<evidence type="ECO:0000256" key="1">
    <source>
        <dbReference type="ARBA" id="ARBA00004167"/>
    </source>
</evidence>
<evidence type="ECO:0000259" key="9">
    <source>
        <dbReference type="Pfam" id="PF09430"/>
    </source>
</evidence>
<keyword evidence="5 7" id="KW-0472">Membrane</keyword>
<evidence type="ECO:0000256" key="5">
    <source>
        <dbReference type="ARBA" id="ARBA00023136"/>
    </source>
</evidence>
<evidence type="ECO:0000256" key="6">
    <source>
        <dbReference type="SAM" id="MobiDB-lite"/>
    </source>
</evidence>
<dbReference type="Pfam" id="PF09430">
    <property type="entry name" value="EMC7_beta-sandw"/>
    <property type="match status" value="1"/>
</dbReference>